<evidence type="ECO:0000256" key="1">
    <source>
        <dbReference type="SAM" id="MobiDB-lite"/>
    </source>
</evidence>
<feature type="compositionally biased region" description="Basic residues" evidence="1">
    <location>
        <begin position="327"/>
        <end position="338"/>
    </location>
</feature>
<gene>
    <name evidence="2" type="ORF">TNCT_471731</name>
</gene>
<dbReference type="EMBL" id="BMAO01024608">
    <property type="protein sequence ID" value="GFQ96485.1"/>
    <property type="molecule type" value="Genomic_DNA"/>
</dbReference>
<evidence type="ECO:0000313" key="2">
    <source>
        <dbReference type="EMBL" id="GFQ96485.1"/>
    </source>
</evidence>
<feature type="region of interest" description="Disordered" evidence="1">
    <location>
        <begin position="191"/>
        <end position="240"/>
    </location>
</feature>
<feature type="compositionally biased region" description="Basic and acidic residues" evidence="1">
    <location>
        <begin position="194"/>
        <end position="204"/>
    </location>
</feature>
<feature type="compositionally biased region" description="Basic and acidic residues" evidence="1">
    <location>
        <begin position="217"/>
        <end position="228"/>
    </location>
</feature>
<comment type="caution">
    <text evidence="2">The sequence shown here is derived from an EMBL/GenBank/DDBJ whole genome shotgun (WGS) entry which is preliminary data.</text>
</comment>
<reference evidence="2" key="1">
    <citation type="submission" date="2020-07" db="EMBL/GenBank/DDBJ databases">
        <title>Multicomponent nature underlies the extraordinary mechanical properties of spider dragline silk.</title>
        <authorList>
            <person name="Kono N."/>
            <person name="Nakamura H."/>
            <person name="Mori M."/>
            <person name="Yoshida Y."/>
            <person name="Ohtoshi R."/>
            <person name="Malay A.D."/>
            <person name="Moran D.A.P."/>
            <person name="Tomita M."/>
            <person name="Numata K."/>
            <person name="Arakawa K."/>
        </authorList>
    </citation>
    <scope>NUCLEOTIDE SEQUENCE</scope>
</reference>
<keyword evidence="3" id="KW-1185">Reference proteome</keyword>
<evidence type="ECO:0000313" key="3">
    <source>
        <dbReference type="Proteomes" id="UP000887116"/>
    </source>
</evidence>
<proteinExistence type="predicted"/>
<feature type="region of interest" description="Disordered" evidence="1">
    <location>
        <begin position="1"/>
        <end position="122"/>
    </location>
</feature>
<organism evidence="2 3">
    <name type="scientific">Trichonephila clavata</name>
    <name type="common">Joro spider</name>
    <name type="synonym">Nephila clavata</name>
    <dbReference type="NCBI Taxonomy" id="2740835"/>
    <lineage>
        <taxon>Eukaryota</taxon>
        <taxon>Metazoa</taxon>
        <taxon>Ecdysozoa</taxon>
        <taxon>Arthropoda</taxon>
        <taxon>Chelicerata</taxon>
        <taxon>Arachnida</taxon>
        <taxon>Araneae</taxon>
        <taxon>Araneomorphae</taxon>
        <taxon>Entelegynae</taxon>
        <taxon>Araneoidea</taxon>
        <taxon>Nephilidae</taxon>
        <taxon>Trichonephila</taxon>
    </lineage>
</organism>
<accession>A0A8X6L3L5</accession>
<sequence>MHLFAARGNSKPTRSFPNKDGTARGIFPEIREPVDPDEGSTNSKSEGRNSRKFRGPGLPKETSGPAFEKKLETDLKVSGSTGRGRRLSERRGNRAARRRERKRGPPGRLRRSALPDHSNVPTWTPAAVRERRNPHPGWNRVPPFRISGPFPDRAATFPCRGAEGCFFSDFETVRNTFKDELGPRLFFRRLRGRSPRDPGVEKKINSRGFGPRKKNAKKPDRGRCDRLPDPNGHSFDAAPPGPRARVFLFRVFPKVVEIRQKCTFSPPGETRSFPNKDGTARGIFPEIRNPVDPDEGSTNSKGRNSRKFRGPGLPKATSGPAFEKARPRGARLRKRQRRRPVEGPAGDNFRVGPRTSVREPGPPECFRGPALRRGRFRGRDRKRRVFEFVSTGPTRRYESEFAKAQVSVSEAEECRTQNSISTPRTKLSRDTTFLRRDQSPYTLRSPEELVETKRNGYGF</sequence>
<feature type="compositionally biased region" description="Basic residues" evidence="1">
    <location>
        <begin position="93"/>
        <end position="111"/>
    </location>
</feature>
<dbReference type="AlphaFoldDB" id="A0A8X6L3L5"/>
<dbReference type="Proteomes" id="UP000887116">
    <property type="component" value="Unassembled WGS sequence"/>
</dbReference>
<name>A0A8X6L3L5_TRICU</name>
<feature type="region of interest" description="Disordered" evidence="1">
    <location>
        <begin position="263"/>
        <end position="368"/>
    </location>
</feature>
<protein>
    <submittedName>
        <fullName evidence="2">Uncharacterized protein</fullName>
    </submittedName>
</protein>